<name>A0A1P8Q4N0_9LACO</name>
<dbReference type="InterPro" id="IPR035686">
    <property type="entry name" value="CPSase_GATase1"/>
</dbReference>
<dbReference type="CDD" id="cd01744">
    <property type="entry name" value="GATase1_CPSase"/>
    <property type="match status" value="1"/>
</dbReference>
<dbReference type="InterPro" id="IPR029062">
    <property type="entry name" value="Class_I_gatase-like"/>
</dbReference>
<dbReference type="EC" id="6.3.5.5" evidence="3"/>
<dbReference type="SUPFAM" id="SSF52021">
    <property type="entry name" value="Carbamoyl phosphate synthetase, small subunit N-terminal domain"/>
    <property type="match status" value="1"/>
</dbReference>
<dbReference type="InterPro" id="IPR017926">
    <property type="entry name" value="GATASE"/>
</dbReference>
<dbReference type="EMBL" id="CP019323">
    <property type="protein sequence ID" value="APX72826.1"/>
    <property type="molecule type" value="Genomic_DNA"/>
</dbReference>
<keyword evidence="8" id="KW-1185">Reference proteome</keyword>
<dbReference type="InterPro" id="IPR036480">
    <property type="entry name" value="CarbP_synth_ssu_N_sf"/>
</dbReference>
<dbReference type="InterPro" id="IPR050472">
    <property type="entry name" value="Anth_synth/Amidotransfase"/>
</dbReference>
<dbReference type="KEGG" id="lalw:BTM29_09810"/>
<comment type="pathway">
    <text evidence="1">Amino-acid biosynthesis; L-arginine biosynthesis; carbamoyl phosphate from bicarbonate: step 1/1.</text>
</comment>
<evidence type="ECO:0000313" key="7">
    <source>
        <dbReference type="EMBL" id="APX72826.1"/>
    </source>
</evidence>
<dbReference type="InterPro" id="IPR002474">
    <property type="entry name" value="CarbamoylP_synth_ssu_N"/>
</dbReference>
<dbReference type="Gene3D" id="3.40.50.880">
    <property type="match status" value="1"/>
</dbReference>
<comment type="similarity">
    <text evidence="2">Belongs to the CarA family.</text>
</comment>
<keyword evidence="4" id="KW-0315">Glutamine amidotransferase</keyword>
<dbReference type="NCBIfam" id="NF009475">
    <property type="entry name" value="PRK12838.1"/>
    <property type="match status" value="1"/>
</dbReference>
<dbReference type="PANTHER" id="PTHR43418">
    <property type="entry name" value="MULTIFUNCTIONAL TRYPTOPHAN BIOSYNTHESIS PROTEIN-RELATED"/>
    <property type="match status" value="1"/>
</dbReference>
<reference evidence="8" key="1">
    <citation type="submission" date="2016-12" db="EMBL/GenBank/DDBJ databases">
        <authorList>
            <person name="Jung M.Y."/>
            <person name="Lee S.H."/>
        </authorList>
    </citation>
    <scope>NUCLEOTIDE SEQUENCE [LARGE SCALE GENOMIC DNA]</scope>
    <source>
        <strain evidence="8">WiKim39</strain>
    </source>
</reference>
<feature type="domain" description="Carbamoyl-phosphate synthase small subunit N-terminal" evidence="6">
    <location>
        <begin position="1"/>
        <end position="129"/>
    </location>
</feature>
<dbReference type="Gene3D" id="3.50.30.20">
    <property type="entry name" value="Carbamoyl-phosphate synthase small subunit, N-terminal domain"/>
    <property type="match status" value="1"/>
</dbReference>
<dbReference type="RefSeq" id="WP_076616855.1">
    <property type="nucleotide sequence ID" value="NZ_CP019323.1"/>
</dbReference>
<dbReference type="Pfam" id="PF00988">
    <property type="entry name" value="CPSase_sm_chain"/>
    <property type="match status" value="1"/>
</dbReference>
<evidence type="ECO:0000256" key="3">
    <source>
        <dbReference type="ARBA" id="ARBA00012738"/>
    </source>
</evidence>
<dbReference type="SMART" id="SM01097">
    <property type="entry name" value="CPSase_sm_chain"/>
    <property type="match status" value="1"/>
</dbReference>
<organism evidence="7 8">
    <name type="scientific">Companilactobacillus allii</name>
    <dbReference type="NCBI Taxonomy" id="1847728"/>
    <lineage>
        <taxon>Bacteria</taxon>
        <taxon>Bacillati</taxon>
        <taxon>Bacillota</taxon>
        <taxon>Bacilli</taxon>
        <taxon>Lactobacillales</taxon>
        <taxon>Lactobacillaceae</taxon>
        <taxon>Companilactobacillus</taxon>
    </lineage>
</organism>
<accession>A0A1P8Q4N0</accession>
<dbReference type="Pfam" id="PF00117">
    <property type="entry name" value="GATase"/>
    <property type="match status" value="1"/>
</dbReference>
<evidence type="ECO:0000256" key="1">
    <source>
        <dbReference type="ARBA" id="ARBA00005077"/>
    </source>
</evidence>
<proteinExistence type="inferred from homology"/>
<dbReference type="SUPFAM" id="SSF52317">
    <property type="entry name" value="Class I glutamine amidotransferase-like"/>
    <property type="match status" value="1"/>
</dbReference>
<evidence type="ECO:0000256" key="4">
    <source>
        <dbReference type="ARBA" id="ARBA00022962"/>
    </source>
</evidence>
<evidence type="ECO:0000256" key="5">
    <source>
        <dbReference type="ARBA" id="ARBA00048816"/>
    </source>
</evidence>
<dbReference type="OrthoDB" id="9804328at2"/>
<dbReference type="GO" id="GO:0004088">
    <property type="term" value="F:carbamoyl-phosphate synthase (glutamine-hydrolyzing) activity"/>
    <property type="evidence" value="ECO:0007669"/>
    <property type="project" value="UniProtKB-EC"/>
</dbReference>
<protein>
    <recommendedName>
        <fullName evidence="3">carbamoyl-phosphate synthase (glutamine-hydrolyzing)</fullName>
        <ecNumber evidence="3">6.3.5.5</ecNumber>
    </recommendedName>
</protein>
<gene>
    <name evidence="7" type="ORF">BTM29_09810</name>
</gene>
<dbReference type="Proteomes" id="UP000187499">
    <property type="component" value="Chromosome"/>
</dbReference>
<evidence type="ECO:0000256" key="2">
    <source>
        <dbReference type="ARBA" id="ARBA00007800"/>
    </source>
</evidence>
<comment type="catalytic activity">
    <reaction evidence="5">
        <text>hydrogencarbonate + L-glutamine + 2 ATP + H2O = carbamoyl phosphate + L-glutamate + 2 ADP + phosphate + 2 H(+)</text>
        <dbReference type="Rhea" id="RHEA:18633"/>
        <dbReference type="ChEBI" id="CHEBI:15377"/>
        <dbReference type="ChEBI" id="CHEBI:15378"/>
        <dbReference type="ChEBI" id="CHEBI:17544"/>
        <dbReference type="ChEBI" id="CHEBI:29985"/>
        <dbReference type="ChEBI" id="CHEBI:30616"/>
        <dbReference type="ChEBI" id="CHEBI:43474"/>
        <dbReference type="ChEBI" id="CHEBI:58228"/>
        <dbReference type="ChEBI" id="CHEBI:58359"/>
        <dbReference type="ChEBI" id="CHEBI:456216"/>
        <dbReference type="EC" id="6.3.5.5"/>
    </reaction>
</comment>
<dbReference type="PRINTS" id="PR00096">
    <property type="entry name" value="GATASE"/>
</dbReference>
<evidence type="ECO:0000313" key="8">
    <source>
        <dbReference type="Proteomes" id="UP000187499"/>
    </source>
</evidence>
<dbReference type="STRING" id="1847728.BTM29_09810"/>
<dbReference type="PROSITE" id="PS51273">
    <property type="entry name" value="GATASE_TYPE_1"/>
    <property type="match status" value="1"/>
</dbReference>
<dbReference type="PRINTS" id="PR00099">
    <property type="entry name" value="CPSGATASE"/>
</dbReference>
<dbReference type="AlphaFoldDB" id="A0A1P8Q4N0"/>
<dbReference type="PANTHER" id="PTHR43418:SF7">
    <property type="entry name" value="CARBAMOYL-PHOSPHATE SYNTHASE SMALL CHAIN"/>
    <property type="match status" value="1"/>
</dbReference>
<evidence type="ECO:0000259" key="6">
    <source>
        <dbReference type="SMART" id="SM01097"/>
    </source>
</evidence>
<sequence>MKRYLILEDGTVFPGVGFGSSVITTGQLIISNNRTGIEQSVTDPDAEGQILAFTIPSIGSSGINRDFYESINSQCKGVVIGSSSHTTIDGSISFGDWITGLGIPGIKNVDVRALAKHIAEYGEMKASIMDTHDEHAIDQIKALVLPPDLVKRVSTRQSYPNPNMGIKIVVVDLGLKYSILRQLSYRDCNSVIVNYNSTPEEIENLHPDGIIFSNGPGSPSDIPQTIETIKILQKKYPILGIGLGNLLIALANDCKIVKLDQPHHESSLAVKEVASGKIDFVNHNHSYTIDQKYIGSSDFIVTNICVADGSIEGIRHEYLPIMCVLFEPEAAPGPNDGYYVFDEFIDLIDSIKFQDDGSRDQW</sequence>